<accession>A0A7J7HFL0</accession>
<dbReference type="EMBL" id="JACBKZ010000005">
    <property type="protein sequence ID" value="KAF5950724.1"/>
    <property type="molecule type" value="Genomic_DNA"/>
</dbReference>
<dbReference type="GO" id="GO:0071555">
    <property type="term" value="P:cell wall organization"/>
    <property type="evidence" value="ECO:0007669"/>
    <property type="project" value="UniProtKB-KW"/>
</dbReference>
<keyword evidence="9" id="KW-1185">Reference proteome</keyword>
<comment type="caution">
    <text evidence="8">The sequence shown here is derived from an EMBL/GenBank/DDBJ whole genome shotgun (WGS) entry which is preliminary data.</text>
</comment>
<keyword evidence="5" id="KW-1133">Transmembrane helix</keyword>
<dbReference type="GO" id="GO:0016020">
    <property type="term" value="C:membrane"/>
    <property type="evidence" value="ECO:0007669"/>
    <property type="project" value="InterPro"/>
</dbReference>
<dbReference type="GO" id="GO:0030244">
    <property type="term" value="P:cellulose biosynthetic process"/>
    <property type="evidence" value="ECO:0007669"/>
    <property type="project" value="InterPro"/>
</dbReference>
<evidence type="ECO:0000313" key="8">
    <source>
        <dbReference type="EMBL" id="KAF5950724.1"/>
    </source>
</evidence>
<evidence type="ECO:0000256" key="6">
    <source>
        <dbReference type="ARBA" id="ARBA00023136"/>
    </source>
</evidence>
<sequence>MWQGMDGLRGPTCSGTGYYLKRKTLFGSPNHEDVFLNEPESNFGLSSKFLASLKGINEQEANGIGLLSYIVSEEARNLASCTFENGTKWGKEASTKSYCNIGYSYDSLLESTFTGYLLHSKGCTTIDMKDTMVQQMKWSLGLLHVGLSRLQPSHIWYVKDVYASKHVLRKPDIYIPPIICFLVIWNYSSVVPSERYSLVSQGMF</sequence>
<proteinExistence type="predicted"/>
<comment type="subcellular location">
    <subcellularLocation>
        <location evidence="1">Endomembrane system</location>
    </subcellularLocation>
</comment>
<dbReference type="GO" id="GO:0016760">
    <property type="term" value="F:cellulose synthase (UDP-forming) activity"/>
    <property type="evidence" value="ECO:0007669"/>
    <property type="project" value="InterPro"/>
</dbReference>
<evidence type="ECO:0000256" key="2">
    <source>
        <dbReference type="ARBA" id="ARBA00022676"/>
    </source>
</evidence>
<reference evidence="8 9" key="2">
    <citation type="submission" date="2020-07" db="EMBL/GenBank/DDBJ databases">
        <title>Genome assembly of wild tea tree DASZ reveals pedigree and selection history of tea varieties.</title>
        <authorList>
            <person name="Zhang W."/>
        </authorList>
    </citation>
    <scope>NUCLEOTIDE SEQUENCE [LARGE SCALE GENOMIC DNA]</scope>
    <source>
        <strain evidence="9">cv. G240</strain>
        <tissue evidence="8">Leaf</tissue>
    </source>
</reference>
<dbReference type="PANTHER" id="PTHR13301">
    <property type="entry name" value="X-BOX TRANSCRIPTION FACTOR-RELATED"/>
    <property type="match status" value="1"/>
</dbReference>
<gene>
    <name evidence="8" type="ORF">HYC85_012717</name>
</gene>
<evidence type="ECO:0000256" key="7">
    <source>
        <dbReference type="ARBA" id="ARBA00023316"/>
    </source>
</evidence>
<keyword evidence="4" id="KW-0812">Transmembrane</keyword>
<evidence type="ECO:0000256" key="1">
    <source>
        <dbReference type="ARBA" id="ARBA00004308"/>
    </source>
</evidence>
<dbReference type="GO" id="GO:0012505">
    <property type="term" value="C:endomembrane system"/>
    <property type="evidence" value="ECO:0007669"/>
    <property type="project" value="UniProtKB-SubCell"/>
</dbReference>
<keyword evidence="6" id="KW-0472">Membrane</keyword>
<dbReference type="AlphaFoldDB" id="A0A7J7HFL0"/>
<evidence type="ECO:0000256" key="4">
    <source>
        <dbReference type="ARBA" id="ARBA00022692"/>
    </source>
</evidence>
<keyword evidence="2" id="KW-0328">Glycosyltransferase</keyword>
<evidence type="ECO:0000256" key="3">
    <source>
        <dbReference type="ARBA" id="ARBA00022679"/>
    </source>
</evidence>
<keyword evidence="3" id="KW-0808">Transferase</keyword>
<dbReference type="Pfam" id="PF03552">
    <property type="entry name" value="Cellulose_synt"/>
    <property type="match status" value="1"/>
</dbReference>
<dbReference type="Proteomes" id="UP000593564">
    <property type="component" value="Unassembled WGS sequence"/>
</dbReference>
<reference evidence="9" key="1">
    <citation type="journal article" date="2020" name="Nat. Commun.">
        <title>Genome assembly of wild tea tree DASZ reveals pedigree and selection history of tea varieties.</title>
        <authorList>
            <person name="Zhang W."/>
            <person name="Zhang Y."/>
            <person name="Qiu H."/>
            <person name="Guo Y."/>
            <person name="Wan H."/>
            <person name="Zhang X."/>
            <person name="Scossa F."/>
            <person name="Alseekh S."/>
            <person name="Zhang Q."/>
            <person name="Wang P."/>
            <person name="Xu L."/>
            <person name="Schmidt M.H."/>
            <person name="Jia X."/>
            <person name="Li D."/>
            <person name="Zhu A."/>
            <person name="Guo F."/>
            <person name="Chen W."/>
            <person name="Ni D."/>
            <person name="Usadel B."/>
            <person name="Fernie A.R."/>
            <person name="Wen W."/>
        </authorList>
    </citation>
    <scope>NUCLEOTIDE SEQUENCE [LARGE SCALE GENOMIC DNA]</scope>
    <source>
        <strain evidence="9">cv. G240</strain>
    </source>
</reference>
<dbReference type="InterPro" id="IPR005150">
    <property type="entry name" value="Cellulose_synth"/>
</dbReference>
<protein>
    <submittedName>
        <fullName evidence="8">Uncharacterized protein</fullName>
    </submittedName>
</protein>
<keyword evidence="7" id="KW-0961">Cell wall biogenesis/degradation</keyword>
<evidence type="ECO:0000313" key="9">
    <source>
        <dbReference type="Proteomes" id="UP000593564"/>
    </source>
</evidence>
<evidence type="ECO:0000256" key="5">
    <source>
        <dbReference type="ARBA" id="ARBA00022989"/>
    </source>
</evidence>
<organism evidence="8 9">
    <name type="scientific">Camellia sinensis</name>
    <name type="common">Tea plant</name>
    <name type="synonym">Thea sinensis</name>
    <dbReference type="NCBI Taxonomy" id="4442"/>
    <lineage>
        <taxon>Eukaryota</taxon>
        <taxon>Viridiplantae</taxon>
        <taxon>Streptophyta</taxon>
        <taxon>Embryophyta</taxon>
        <taxon>Tracheophyta</taxon>
        <taxon>Spermatophyta</taxon>
        <taxon>Magnoliopsida</taxon>
        <taxon>eudicotyledons</taxon>
        <taxon>Gunneridae</taxon>
        <taxon>Pentapetalae</taxon>
        <taxon>asterids</taxon>
        <taxon>Ericales</taxon>
        <taxon>Theaceae</taxon>
        <taxon>Camellia</taxon>
    </lineage>
</organism>
<name>A0A7J7HFL0_CAMSI</name>